<dbReference type="Proteomes" id="UP000184268">
    <property type="component" value="Unassembled WGS sequence"/>
</dbReference>
<proteinExistence type="predicted"/>
<dbReference type="AlphaFoldDB" id="A0A1M5ZG04"/>
<dbReference type="EMBL" id="FQXG01000011">
    <property type="protein sequence ID" value="SHI23140.1"/>
    <property type="molecule type" value="Genomic_DNA"/>
</dbReference>
<keyword evidence="3" id="KW-1185">Reference proteome</keyword>
<dbReference type="PROSITE" id="PS51257">
    <property type="entry name" value="PROKAR_LIPOPROTEIN"/>
    <property type="match status" value="1"/>
</dbReference>
<dbReference type="STRING" id="299255.SAMN02745129_0257"/>
<evidence type="ECO:0000256" key="1">
    <source>
        <dbReference type="SAM" id="SignalP"/>
    </source>
</evidence>
<gene>
    <name evidence="2" type="ORF">SAMN02745129_0257</name>
</gene>
<evidence type="ECO:0000313" key="2">
    <source>
        <dbReference type="EMBL" id="SHI23140.1"/>
    </source>
</evidence>
<dbReference type="OrthoDB" id="9998149at2"/>
<feature type="signal peptide" evidence="1">
    <location>
        <begin position="1"/>
        <end position="25"/>
    </location>
</feature>
<reference evidence="2 3" key="1">
    <citation type="submission" date="2016-11" db="EMBL/GenBank/DDBJ databases">
        <authorList>
            <person name="Jaros S."/>
            <person name="Januszkiewicz K."/>
            <person name="Wedrychowicz H."/>
        </authorList>
    </citation>
    <scope>NUCLEOTIDE SEQUENCE [LARGE SCALE GENOMIC DNA]</scope>
    <source>
        <strain evidence="2 3">DSM 16917</strain>
    </source>
</reference>
<organism evidence="2 3">
    <name type="scientific">Ferrimonas marina</name>
    <dbReference type="NCBI Taxonomy" id="299255"/>
    <lineage>
        <taxon>Bacteria</taxon>
        <taxon>Pseudomonadati</taxon>
        <taxon>Pseudomonadota</taxon>
        <taxon>Gammaproteobacteria</taxon>
        <taxon>Alteromonadales</taxon>
        <taxon>Ferrimonadaceae</taxon>
        <taxon>Ferrimonas</taxon>
    </lineage>
</organism>
<keyword evidence="1" id="KW-0732">Signal</keyword>
<evidence type="ECO:0000313" key="3">
    <source>
        <dbReference type="Proteomes" id="UP000184268"/>
    </source>
</evidence>
<sequence length="203" mass="22863">MRPLIPVLMLLLLGCQPAPMPPAWQAVQQRLDPLVVPQPHDGVYQQSDALLATAFDAVLLSSQCESPQASQLQDYHRALFAANDVARKLNLVQITLLLEDNRRRSDGQPTLLLASERTRINGFHTFDDGLLINPVDLDSQLLRQVQQRHPQHPVAQMQFGAVPLEQRFRLLAHYWQALARYPQGQPPRCDQLPGLLGQLVKHS</sequence>
<dbReference type="RefSeq" id="WP_143165840.1">
    <property type="nucleotide sequence ID" value="NZ_FQXG01000011.1"/>
</dbReference>
<feature type="chain" id="PRO_5013178024" evidence="1">
    <location>
        <begin position="26"/>
        <end position="203"/>
    </location>
</feature>
<protein>
    <submittedName>
        <fullName evidence="2">Uncharacterized protein</fullName>
    </submittedName>
</protein>
<accession>A0A1M5ZG04</accession>
<name>A0A1M5ZG04_9GAMM</name>